<dbReference type="PROSITE" id="PS51161">
    <property type="entry name" value="ATP_CONE"/>
    <property type="match status" value="1"/>
</dbReference>
<dbReference type="EMBL" id="JARVCO010000002">
    <property type="protein sequence ID" value="MDZ8117678.1"/>
    <property type="molecule type" value="Genomic_DNA"/>
</dbReference>
<proteinExistence type="predicted"/>
<evidence type="ECO:0000313" key="9">
    <source>
        <dbReference type="EMBL" id="MDZ8117678.1"/>
    </source>
</evidence>
<keyword evidence="3 7" id="KW-0547">Nucleotide-binding</keyword>
<evidence type="ECO:0000256" key="6">
    <source>
        <dbReference type="ARBA" id="ARBA00023285"/>
    </source>
</evidence>
<dbReference type="PANTHER" id="PTHR43371">
    <property type="entry name" value="VITAMIN B12-DEPENDENT RIBONUCLEOTIDE REDUCTASE"/>
    <property type="match status" value="1"/>
</dbReference>
<evidence type="ECO:0000256" key="2">
    <source>
        <dbReference type="ARBA" id="ARBA00022628"/>
    </source>
</evidence>
<evidence type="ECO:0000256" key="7">
    <source>
        <dbReference type="PROSITE-ProRule" id="PRU00492"/>
    </source>
</evidence>
<evidence type="ECO:0000256" key="4">
    <source>
        <dbReference type="ARBA" id="ARBA00022840"/>
    </source>
</evidence>
<accession>A0ABU5MU17</accession>
<keyword evidence="2" id="KW-0846">Cobalamin</keyword>
<dbReference type="Proteomes" id="UP001290861">
    <property type="component" value="Unassembled WGS sequence"/>
</dbReference>
<dbReference type="InterPro" id="IPR005144">
    <property type="entry name" value="ATP-cone_dom"/>
</dbReference>
<comment type="cofactor">
    <cofactor evidence="1">
        <name>adenosylcob(III)alamin</name>
        <dbReference type="ChEBI" id="CHEBI:18408"/>
    </cofactor>
</comment>
<protein>
    <submittedName>
        <fullName evidence="9">ATP cone domain-containing protein</fullName>
    </submittedName>
</protein>
<comment type="caution">
    <text evidence="9">The sequence shown here is derived from an EMBL/GenBank/DDBJ whole genome shotgun (WGS) entry which is preliminary data.</text>
</comment>
<evidence type="ECO:0000256" key="3">
    <source>
        <dbReference type="ARBA" id="ARBA00022741"/>
    </source>
</evidence>
<keyword evidence="5" id="KW-0560">Oxidoreductase</keyword>
<name>A0ABU5MU17_9BACT</name>
<evidence type="ECO:0000256" key="5">
    <source>
        <dbReference type="ARBA" id="ARBA00023002"/>
    </source>
</evidence>
<dbReference type="Gene3D" id="3.20.70.20">
    <property type="match status" value="2"/>
</dbReference>
<evidence type="ECO:0000313" key="10">
    <source>
        <dbReference type="Proteomes" id="UP001290861"/>
    </source>
</evidence>
<sequence length="752" mass="84353">MAIKVKKRDYATVDYDQEKIYAAIEKAVRGTIKDSDDVPQHLVTIVKDITTKIDNIITGYKSRGNEEVDVEHIQDLVEQQLMGAGLYDVAKAYILYREEHKQARNQRLRPDASAIQDYMLASRYARFLPELGRRETFAEAVSRVRDMHLRQFPAAEEDINWAFEQVLEKRCLPSMRSMQFGGKAIESNHARMYNCTFGICDRIEFFAEGLFLLLCGTGVGFSVEFEHVEKLPPLAASIDEGSVVHFTIPDTIEGWADAMQALMDSYTEGYLVEFNYSLIRPRGAKLGTSGGRAPGHVPLRRALERARSVLDGALGRKLKPIEAYDIMMHAADAVIAGGVRRSATICLFSPDDGEMMNAKRGNWFETNPQRGRSNNSVKLIRGETSKAQFLRIFQKQKEWGEPGFYFANDQSHGCNPCCEIGLNPHLEVKDDDGNVTIESGWQFCNLTEINGAKLQSEEDFRIAVRAATIIGSLQAAYTSFPYLGETTEKLCRREALLGVSITGMMDSPAITLDPNLQQKMAKYAIEVNREITLKIGTEPAARLTCVKPAGSTSLLLGTASGIHPRHARRYFRRAQANKTDPVYKFFNEVNPHMCEESVWSANKTDDVITFCVEAPDEAILRSEMSAMDLLKHVHSTQQNWVVPGTARPELNPGLYHNVSNTLTVRDDEWDDVADYIWENRADFTGISMLAATGDKIYQQAPHEEVVTAQDETLWNELISKFRSVDYTQMKEESDETNLQGEIACAGGACEIV</sequence>
<keyword evidence="4 7" id="KW-0067">ATP-binding</keyword>
<evidence type="ECO:0000256" key="1">
    <source>
        <dbReference type="ARBA" id="ARBA00001922"/>
    </source>
</evidence>
<dbReference type="Pfam" id="PF03477">
    <property type="entry name" value="ATP-cone"/>
    <property type="match status" value="1"/>
</dbReference>
<keyword evidence="10" id="KW-1185">Reference proteome</keyword>
<dbReference type="SUPFAM" id="SSF51998">
    <property type="entry name" value="PFL-like glycyl radical enzymes"/>
    <property type="match status" value="1"/>
</dbReference>
<dbReference type="PANTHER" id="PTHR43371:SF1">
    <property type="entry name" value="RIBONUCLEOSIDE-DIPHOSPHATE REDUCTASE"/>
    <property type="match status" value="1"/>
</dbReference>
<reference evidence="9 10" key="1">
    <citation type="journal article" date="2024" name="Appl. Environ. Microbiol.">
        <title>Pontiella agarivorans sp. nov., a novel marine anaerobic bacterium capable of degrading macroalgal polysaccharides and fixing nitrogen.</title>
        <authorList>
            <person name="Liu N."/>
            <person name="Kivenson V."/>
            <person name="Peng X."/>
            <person name="Cui Z."/>
            <person name="Lankiewicz T.S."/>
            <person name="Gosselin K.M."/>
            <person name="English C.J."/>
            <person name="Blair E.M."/>
            <person name="O'Malley M.A."/>
            <person name="Valentine D.L."/>
        </authorList>
    </citation>
    <scope>NUCLEOTIDE SEQUENCE [LARGE SCALE GENOMIC DNA]</scope>
    <source>
        <strain evidence="9 10">NLcol2</strain>
    </source>
</reference>
<keyword evidence="6" id="KW-0170">Cobalt</keyword>
<gene>
    <name evidence="9" type="ORF">P9H32_03485</name>
</gene>
<dbReference type="RefSeq" id="WP_322607477.1">
    <property type="nucleotide sequence ID" value="NZ_JARVCO010000002.1"/>
</dbReference>
<feature type="domain" description="ATP-cone" evidence="8">
    <location>
        <begin position="3"/>
        <end position="104"/>
    </location>
</feature>
<dbReference type="InterPro" id="IPR050862">
    <property type="entry name" value="RdRp_reductase_class-2"/>
</dbReference>
<organism evidence="9 10">
    <name type="scientific">Pontiella agarivorans</name>
    <dbReference type="NCBI Taxonomy" id="3038953"/>
    <lineage>
        <taxon>Bacteria</taxon>
        <taxon>Pseudomonadati</taxon>
        <taxon>Kiritimatiellota</taxon>
        <taxon>Kiritimatiellia</taxon>
        <taxon>Kiritimatiellales</taxon>
        <taxon>Pontiellaceae</taxon>
        <taxon>Pontiella</taxon>
    </lineage>
</organism>
<evidence type="ECO:0000259" key="8">
    <source>
        <dbReference type="PROSITE" id="PS51161"/>
    </source>
</evidence>